<organism evidence="2 3">
    <name type="scientific">Entamoeba nuttalli (strain P19)</name>
    <name type="common">Amoeba</name>
    <dbReference type="NCBI Taxonomy" id="1076696"/>
    <lineage>
        <taxon>Eukaryota</taxon>
        <taxon>Amoebozoa</taxon>
        <taxon>Evosea</taxon>
        <taxon>Archamoebae</taxon>
        <taxon>Mastigamoebida</taxon>
        <taxon>Entamoebidae</taxon>
        <taxon>Entamoeba</taxon>
    </lineage>
</organism>
<dbReference type="InterPro" id="IPR012340">
    <property type="entry name" value="NA-bd_OB-fold"/>
</dbReference>
<sequence length="569" mass="65542">MSITGGCIEDIIKTGSNCGDVNVQIKEIKSEVEIVISDGEYFSRAKFPKNNQAHQYQKVCIRSCVYIAEKKYIDVKDFECEEIFDELIGSPIDVNQYLGIENSHLPISQNSQNTLPTAQRHSITNELEKEEDDDDKQQINEDESILFNLLKEQDSMKCCIKGYVVHKSRINEFGNEEGKIFSVILQDNEGSEFKVSFFNAMVDKFYSSIIEEQTIVMNKIRIKKMNETSEKIKTRMMNNLEGIVTSATSIALAKIPIPSLITTIDTIHDIINTNYLSSDFYFIGCVLEKGDINNITLNNTNKDKTDIIIGDESQYSINIQIFSNTLVSLVNEKINTNSIVLISKCKIIKTKNGDNYFGELKKGSQIIIINKYSDIPNYVQLLYSQQRYESLLNIKKDSAHILFNELSKKLRKSNEVIGIKGLKEYCDEVKMRDNNHPSTFIIKARIKIIKTNDLTYYGCETCRSKKEEGYSYCNKCNRKRNGKLYYKVNVLLENNEEEESFEQWAIIFDECARKLFNMSADEMNVLDEDDVKKEMNKFIGKEFILKVKGKINPMKHDEVFTVIDEMKIF</sequence>
<protein>
    <submittedName>
        <fullName evidence="2">Replication factor A, putative</fullName>
    </submittedName>
</protein>
<proteinExistence type="predicted"/>
<evidence type="ECO:0000313" key="3">
    <source>
        <dbReference type="Proteomes" id="UP000006769"/>
    </source>
</evidence>
<dbReference type="CDD" id="cd04474">
    <property type="entry name" value="RPA1_DBD_A"/>
    <property type="match status" value="1"/>
</dbReference>
<dbReference type="Pfam" id="PF08646">
    <property type="entry name" value="Rep_fac-A_C"/>
    <property type="match status" value="1"/>
</dbReference>
<name>K2HAN5_ENTNP</name>
<dbReference type="SUPFAM" id="SSF50249">
    <property type="entry name" value="Nucleic acid-binding proteins"/>
    <property type="match status" value="3"/>
</dbReference>
<dbReference type="InterPro" id="IPR013955">
    <property type="entry name" value="Rep_factor-A_C"/>
</dbReference>
<dbReference type="Proteomes" id="UP000006769">
    <property type="component" value="Unassembled WGS sequence"/>
</dbReference>
<evidence type="ECO:0000259" key="1">
    <source>
        <dbReference type="Pfam" id="PF08646"/>
    </source>
</evidence>
<accession>K2HAN5</accession>
<dbReference type="VEuPathDB" id="AmoebaDB:ENU1_119300"/>
<dbReference type="GeneID" id="20074177"/>
<dbReference type="OrthoDB" id="1751331at2759"/>
<dbReference type="EMBL" id="JH927422">
    <property type="protein sequence ID" value="EKE39659.1"/>
    <property type="molecule type" value="Genomic_DNA"/>
</dbReference>
<reference evidence="2 3" key="1">
    <citation type="submission" date="2011-11" db="EMBL/GenBank/DDBJ databases">
        <authorList>
            <person name="Hannick L."/>
            <person name="Karamycheva S."/>
            <person name="Lorenzi H."/>
            <person name="Caler E."/>
        </authorList>
    </citation>
    <scope>NUCLEOTIDE SEQUENCE [LARGE SCALE GENOMIC DNA]</scope>
    <source>
        <strain evidence="2 3">P19</strain>
    </source>
</reference>
<dbReference type="AlphaFoldDB" id="K2HAN5"/>
<dbReference type="RefSeq" id="XP_008858001.1">
    <property type="nucleotide sequence ID" value="XM_008859779.1"/>
</dbReference>
<gene>
    <name evidence="2" type="ORF">ENU1_119300</name>
</gene>
<feature type="domain" description="Replication factor A C-terminal" evidence="1">
    <location>
        <begin position="440"/>
        <end position="552"/>
    </location>
</feature>
<dbReference type="Gene3D" id="2.40.50.140">
    <property type="entry name" value="Nucleic acid-binding proteins"/>
    <property type="match status" value="3"/>
</dbReference>
<dbReference type="OMA" id="FCNGINI"/>
<evidence type="ECO:0000313" key="2">
    <source>
        <dbReference type="EMBL" id="EKE39659.1"/>
    </source>
</evidence>